<evidence type="ECO:0000313" key="4">
    <source>
        <dbReference type="Proteomes" id="UP001175000"/>
    </source>
</evidence>
<dbReference type="Proteomes" id="UP001175000">
    <property type="component" value="Unassembled WGS sequence"/>
</dbReference>
<keyword evidence="2" id="KW-0472">Membrane</keyword>
<feature type="region of interest" description="Disordered" evidence="1">
    <location>
        <begin position="142"/>
        <end position="178"/>
    </location>
</feature>
<dbReference type="AlphaFoldDB" id="A0AA39WJR2"/>
<feature type="transmembrane region" description="Helical" evidence="2">
    <location>
        <begin position="106"/>
        <end position="129"/>
    </location>
</feature>
<protein>
    <recommendedName>
        <fullName evidence="5">Apple domain-containing protein</fullName>
    </recommendedName>
</protein>
<organism evidence="3 4">
    <name type="scientific">Immersiella caudata</name>
    <dbReference type="NCBI Taxonomy" id="314043"/>
    <lineage>
        <taxon>Eukaryota</taxon>
        <taxon>Fungi</taxon>
        <taxon>Dikarya</taxon>
        <taxon>Ascomycota</taxon>
        <taxon>Pezizomycotina</taxon>
        <taxon>Sordariomycetes</taxon>
        <taxon>Sordariomycetidae</taxon>
        <taxon>Sordariales</taxon>
        <taxon>Lasiosphaeriaceae</taxon>
        <taxon>Immersiella</taxon>
    </lineage>
</organism>
<evidence type="ECO:0000256" key="2">
    <source>
        <dbReference type="SAM" id="Phobius"/>
    </source>
</evidence>
<accession>A0AA39WJR2</accession>
<keyword evidence="4" id="KW-1185">Reference proteome</keyword>
<keyword evidence="2" id="KW-0812">Transmembrane</keyword>
<gene>
    <name evidence="3" type="ORF">B0T14DRAFT_556120</name>
</gene>
<evidence type="ECO:0000256" key="1">
    <source>
        <dbReference type="SAM" id="MobiDB-lite"/>
    </source>
</evidence>
<feature type="compositionally biased region" description="Low complexity" evidence="1">
    <location>
        <begin position="144"/>
        <end position="157"/>
    </location>
</feature>
<proteinExistence type="predicted"/>
<name>A0AA39WJR2_9PEZI</name>
<comment type="caution">
    <text evidence="3">The sequence shown here is derived from an EMBL/GenBank/DDBJ whole genome shotgun (WGS) entry which is preliminary data.</text>
</comment>
<evidence type="ECO:0008006" key="5">
    <source>
        <dbReference type="Google" id="ProtNLM"/>
    </source>
</evidence>
<evidence type="ECO:0000313" key="3">
    <source>
        <dbReference type="EMBL" id="KAK0616667.1"/>
    </source>
</evidence>
<sequence length="324" mass="34224">MSQPIPNPTPNMGTETHSTLDAQKEVTFEFEGGLEVVVDKQQHLHTYYPPPTTSETKLSPSYLPSETASEQFYPYHSSHLPPIPPMTPLPPAAPDRRILGLRRNTFLLSAALAAVVISAVIGGGVGGALSVKRAEARCQEQYALPPSTSQSPPTRRSSLQKRDRGSRPGPYRNQDFLNTPQTVTVTVVTTGAVPTTILPATATMAGRVAVPTSGTLPLDCPRISGTTVDVDAQARFALQCGVDLTGSGADILTFTAYSLGDCLRACASLNRNNGARECQGVVFNADLGGVGERGGTCTLRREMGGQVRVEVGVVDLVVVGVLVS</sequence>
<dbReference type="EMBL" id="JAULSU010000005">
    <property type="protein sequence ID" value="KAK0616667.1"/>
    <property type="molecule type" value="Genomic_DNA"/>
</dbReference>
<reference evidence="3" key="1">
    <citation type="submission" date="2023-06" db="EMBL/GenBank/DDBJ databases">
        <title>Genome-scale phylogeny and comparative genomics of the fungal order Sordariales.</title>
        <authorList>
            <consortium name="Lawrence Berkeley National Laboratory"/>
            <person name="Hensen N."/>
            <person name="Bonometti L."/>
            <person name="Westerberg I."/>
            <person name="Brannstrom I.O."/>
            <person name="Guillou S."/>
            <person name="Cros-Aarteil S."/>
            <person name="Calhoun S."/>
            <person name="Haridas S."/>
            <person name="Kuo A."/>
            <person name="Mondo S."/>
            <person name="Pangilinan J."/>
            <person name="Riley R."/>
            <person name="Labutti K."/>
            <person name="Andreopoulos B."/>
            <person name="Lipzen A."/>
            <person name="Chen C."/>
            <person name="Yanf M."/>
            <person name="Daum C."/>
            <person name="Ng V."/>
            <person name="Clum A."/>
            <person name="Steindorff A."/>
            <person name="Ohm R."/>
            <person name="Martin F."/>
            <person name="Silar P."/>
            <person name="Natvig D."/>
            <person name="Lalanne C."/>
            <person name="Gautier V."/>
            <person name="Ament-Velasquez S.L."/>
            <person name="Kruys A."/>
            <person name="Hutchinson M.I."/>
            <person name="Powell A.J."/>
            <person name="Barry K."/>
            <person name="Miller A.N."/>
            <person name="Grigoriev I.V."/>
            <person name="Debuchy R."/>
            <person name="Gladieux P."/>
            <person name="Thoren M.H."/>
            <person name="Johannesson H."/>
        </authorList>
    </citation>
    <scope>NUCLEOTIDE SEQUENCE</scope>
    <source>
        <strain evidence="3">CBS 606.72</strain>
    </source>
</reference>
<keyword evidence="2" id="KW-1133">Transmembrane helix</keyword>